<keyword evidence="1" id="KW-1133">Transmembrane helix</keyword>
<feature type="transmembrane region" description="Helical" evidence="1">
    <location>
        <begin position="20"/>
        <end position="38"/>
    </location>
</feature>
<sequence length="183" mass="18320">MSESTTVGTHATAPRPTRGVSVVVIAVVAAIFAIGATAPPANAAEVAESSYELTIGGETITFAEGETVTVGMERIAPDEAAAGTLSRAVFSGNAGTLTVTGSNGAFRYGIAMSIPVTTFVGVFTVTDISHGGSGGRSPVVGFSGSVPTSNLRGHTYSGVLEGTAFLLGAAVAKTMPIYTTFKN</sequence>
<evidence type="ECO:0000256" key="1">
    <source>
        <dbReference type="SAM" id="Phobius"/>
    </source>
</evidence>
<dbReference type="RefSeq" id="WP_179607125.1">
    <property type="nucleotide sequence ID" value="NZ_BAABEH010000001.1"/>
</dbReference>
<keyword evidence="1" id="KW-0812">Transmembrane</keyword>
<organism evidence="2 3">
    <name type="scientific">Leifsonia shinshuensis</name>
    <dbReference type="NCBI Taxonomy" id="150026"/>
    <lineage>
        <taxon>Bacteria</taxon>
        <taxon>Bacillati</taxon>
        <taxon>Actinomycetota</taxon>
        <taxon>Actinomycetes</taxon>
        <taxon>Micrococcales</taxon>
        <taxon>Microbacteriaceae</taxon>
        <taxon>Leifsonia</taxon>
    </lineage>
</organism>
<evidence type="ECO:0000313" key="3">
    <source>
        <dbReference type="Proteomes" id="UP000578352"/>
    </source>
</evidence>
<keyword evidence="1" id="KW-0472">Membrane</keyword>
<accession>A0A853CWE2</accession>
<protein>
    <submittedName>
        <fullName evidence="2">Uncharacterized protein</fullName>
    </submittedName>
</protein>
<dbReference type="AlphaFoldDB" id="A0A853CWE2"/>
<evidence type="ECO:0000313" key="2">
    <source>
        <dbReference type="EMBL" id="NYJ24772.1"/>
    </source>
</evidence>
<proteinExistence type="predicted"/>
<dbReference type="EMBL" id="JACCFL010000001">
    <property type="protein sequence ID" value="NYJ24772.1"/>
    <property type="molecule type" value="Genomic_DNA"/>
</dbReference>
<dbReference type="Proteomes" id="UP000578352">
    <property type="component" value="Unassembled WGS sequence"/>
</dbReference>
<gene>
    <name evidence="2" type="ORF">HNR13_003059</name>
</gene>
<name>A0A853CWE2_9MICO</name>
<comment type="caution">
    <text evidence="2">The sequence shown here is derived from an EMBL/GenBank/DDBJ whole genome shotgun (WGS) entry which is preliminary data.</text>
</comment>
<reference evidence="2 3" key="1">
    <citation type="submission" date="2020-07" db="EMBL/GenBank/DDBJ databases">
        <title>Sequencing the genomes of 1000 actinobacteria strains.</title>
        <authorList>
            <person name="Klenk H.-P."/>
        </authorList>
    </citation>
    <scope>NUCLEOTIDE SEQUENCE [LARGE SCALE GENOMIC DNA]</scope>
    <source>
        <strain evidence="2 3">DSM 15165</strain>
    </source>
</reference>